<dbReference type="PIRSF" id="PIRSF012526">
    <property type="entry name" value="CYTH_UCP012526"/>
    <property type="match status" value="1"/>
</dbReference>
<sequence length="193" mass="22710">MIPIRQELEIEFKNLLSEQEYLSLFTHYASAKQPIWQANDYFDTPDFELRKKGAALRIREKKQGLVLTLKQPHEEGLLETHVTLSSTEAEDLFKYGLIHSEEMNEQLKSFDLQGSLEHLGRLETERIETVLPEGLLVLDKSRYLGHTDYELEFEVSNFEQGQKDFERLLSEHDIPQRKTKNKILRFMERKALS</sequence>
<comment type="caution">
    <text evidence="2">The sequence shown here is derived from an EMBL/GenBank/DDBJ whole genome shotgun (WGS) entry which is preliminary data.</text>
</comment>
<evidence type="ECO:0000313" key="2">
    <source>
        <dbReference type="EMBL" id="MEI4461515.1"/>
    </source>
</evidence>
<dbReference type="InterPro" id="IPR023577">
    <property type="entry name" value="CYTH_domain"/>
</dbReference>
<reference evidence="2 3" key="1">
    <citation type="submission" date="2023-12" db="EMBL/GenBank/DDBJ databases">
        <authorList>
            <person name="Easwaran N."/>
            <person name="Lazarus H.P.S."/>
        </authorList>
    </citation>
    <scope>NUCLEOTIDE SEQUENCE [LARGE SCALE GENOMIC DNA]</scope>
    <source>
        <strain evidence="2 3">VIT-2023</strain>
    </source>
</reference>
<dbReference type="Proteomes" id="UP001387110">
    <property type="component" value="Unassembled WGS sequence"/>
</dbReference>
<name>A0ABU8EFM8_9BACL</name>
<feature type="domain" description="CYTH" evidence="1">
    <location>
        <begin position="7"/>
        <end position="190"/>
    </location>
</feature>
<proteinExistence type="predicted"/>
<dbReference type="CDD" id="cd07762">
    <property type="entry name" value="CYTH-like_Pase_1"/>
    <property type="match status" value="1"/>
</dbReference>
<dbReference type="InterPro" id="IPR009195">
    <property type="entry name" value="Uncharacterised_YjbK"/>
</dbReference>
<keyword evidence="3" id="KW-1185">Reference proteome</keyword>
<evidence type="ECO:0000313" key="3">
    <source>
        <dbReference type="Proteomes" id="UP001387110"/>
    </source>
</evidence>
<dbReference type="RefSeq" id="WP_336448973.1">
    <property type="nucleotide sequence ID" value="NZ_JBAWKY010000001.1"/>
</dbReference>
<gene>
    <name evidence="2" type="ORF">SZL87_03625</name>
</gene>
<dbReference type="SMART" id="SM01118">
    <property type="entry name" value="CYTH"/>
    <property type="match status" value="1"/>
</dbReference>
<dbReference type="Pfam" id="PF01928">
    <property type="entry name" value="CYTH"/>
    <property type="match status" value="1"/>
</dbReference>
<organism evidence="2 3">
    <name type="scientific">Exiguobacterium indicum</name>
    <dbReference type="NCBI Taxonomy" id="296995"/>
    <lineage>
        <taxon>Bacteria</taxon>
        <taxon>Bacillati</taxon>
        <taxon>Bacillota</taxon>
        <taxon>Bacilli</taxon>
        <taxon>Bacillales</taxon>
        <taxon>Bacillales Family XII. Incertae Sedis</taxon>
        <taxon>Exiguobacterium</taxon>
    </lineage>
</organism>
<accession>A0ABU8EFM8</accession>
<dbReference type="EMBL" id="JBAWKY010000001">
    <property type="protein sequence ID" value="MEI4461515.1"/>
    <property type="molecule type" value="Genomic_DNA"/>
</dbReference>
<evidence type="ECO:0000259" key="1">
    <source>
        <dbReference type="PROSITE" id="PS51707"/>
    </source>
</evidence>
<protein>
    <submittedName>
        <fullName evidence="2">CYTH domain-containing protein</fullName>
    </submittedName>
</protein>
<dbReference type="InterPro" id="IPR033469">
    <property type="entry name" value="CYTH-like_dom_sf"/>
</dbReference>
<dbReference type="Gene3D" id="2.40.320.10">
    <property type="entry name" value="Hypothetical Protein Pfu-838710-001"/>
    <property type="match status" value="1"/>
</dbReference>
<dbReference type="SUPFAM" id="SSF55154">
    <property type="entry name" value="CYTH-like phosphatases"/>
    <property type="match status" value="1"/>
</dbReference>
<dbReference type="PROSITE" id="PS51707">
    <property type="entry name" value="CYTH"/>
    <property type="match status" value="1"/>
</dbReference>